<organism evidence="9 10">
    <name type="scientific">Dimargaris verticillata</name>
    <dbReference type="NCBI Taxonomy" id="2761393"/>
    <lineage>
        <taxon>Eukaryota</taxon>
        <taxon>Fungi</taxon>
        <taxon>Fungi incertae sedis</taxon>
        <taxon>Zoopagomycota</taxon>
        <taxon>Kickxellomycotina</taxon>
        <taxon>Dimargaritomycetes</taxon>
        <taxon>Dimargaritales</taxon>
        <taxon>Dimargaritaceae</taxon>
        <taxon>Dimargaris</taxon>
    </lineage>
</organism>
<proteinExistence type="predicted"/>
<feature type="region of interest" description="Disordered" evidence="7">
    <location>
        <begin position="1130"/>
        <end position="1186"/>
    </location>
</feature>
<dbReference type="PROSITE" id="PS50011">
    <property type="entry name" value="PROTEIN_KINASE_DOM"/>
    <property type="match status" value="1"/>
</dbReference>
<keyword evidence="4 9" id="KW-0418">Kinase</keyword>
<dbReference type="GO" id="GO:0005634">
    <property type="term" value="C:nucleus"/>
    <property type="evidence" value="ECO:0007669"/>
    <property type="project" value="TreeGrafter"/>
</dbReference>
<keyword evidence="10" id="KW-1185">Reference proteome</keyword>
<dbReference type="Gene3D" id="3.30.200.20">
    <property type="entry name" value="Phosphorylase Kinase, domain 1"/>
    <property type="match status" value="1"/>
</dbReference>
<sequence>MSHTSFDNKNPPVLAAHPSDTSMGYPSPFHFPTLPSTTTPMTLATATAPIGGMVHHGAPLHSIAAPGIKPGVTAEARLDPLGPTALSPKSASLSITSQLSNNPTEGVTPTPSSAAADVLCALATAPYTSLMPNTPTDTRIALAQSAASAGVMTRARAQRQRKGPQITSPAPPPAPAVALVSPDTKPVRKRGRPPGRKTQATKAEPRTPTSVNATNTATGKRRRTNAQKASAKDTLTAASQVRPAADPVDTGLSGSTAARTLALPAISAATSSALYAVASRSTRPRRAAARGSDPNEVVDTADGHYIIKIDKVLNQRYRILCSLGQGTFGRVVKCLDLTTGKECAVKVIRSVQKYRDAAKTEIKVLDRIRSVDPENRFQCIHLQNRFEYRNHVCMVFDLLDSSIFDYLKSNDFHAFPMHQIQHFAAQLLRSVAFLHRLKLVHTDLKPENVLLVSTDSKEVPSYRHPKRPMKVLTQTDIQLIDFGSATFEHDYHSSVVSTRHYRAPEIIMGLGWSYPCDMWSIGCILMEFFTGDALFQTHKDLEHLAMMERVLGPLPQSMIARTESTARTMFSGYKLNFPGLDATSTQCQNVNQLKPLADMVSRDANTVHTLFYDLLRGLLTFDPARRLTAEEALQHDFLRLPLDEAGRLRMAALSEPLPPAPLGEATESLPTTPTTRPPYARLGPSRLVPNYPSTANAGVLDLPSPSFMVRSRIPLFMQPAQGRAAIGAPSPRFPPGHYLASATSARHDGSALQPLSPFTHSHPMTSTRSADTHGALPSASPWASLPMQQHSSAHLPNTAPLSASVANSPRYKGPHTPGLPAGPFGTGNYAMHGSHLSAANIRLPGLSHALSQATSDPVSPYSLGFSNASYPEPPTSIGGGSSGLGSATLPMPSNRGWRHAPTAVVSSSGDPGMTSYATAPHHHPVYPQRPSPASYDARTAFPAPPINSHPAPLSPLSRLQQQTIRRPPNGTTLRRSNRPSPLAALAQPTLIRDREGSNGNAQSPLVGSSGGGPLAARAHATPPYLSHAYHLPQQRPDYDILPSATSTHTSMYTGSLPSTPRHPLPPPLHDSDRPSGEGRLGTVAGLPTHQQRMPHHQPAPEMSEYLYGQTSSGTTVNGAAYPSSAHAYGPTVGVGGGNREPPSPSGGTNERPLSLLASTAGHSSGASPANYHGYPRAPGAPYYLPQ</sequence>
<feature type="region of interest" description="Disordered" evidence="7">
    <location>
        <begin position="903"/>
        <end position="959"/>
    </location>
</feature>
<reference evidence="9" key="1">
    <citation type="submission" date="2022-07" db="EMBL/GenBank/DDBJ databases">
        <title>Phylogenomic reconstructions and comparative analyses of Kickxellomycotina fungi.</title>
        <authorList>
            <person name="Reynolds N.K."/>
            <person name="Stajich J.E."/>
            <person name="Barry K."/>
            <person name="Grigoriev I.V."/>
            <person name="Crous P."/>
            <person name="Smith M.E."/>
        </authorList>
    </citation>
    <scope>NUCLEOTIDE SEQUENCE</scope>
    <source>
        <strain evidence="9">RSA 567</strain>
    </source>
</reference>
<evidence type="ECO:0000256" key="5">
    <source>
        <dbReference type="ARBA" id="ARBA00022840"/>
    </source>
</evidence>
<feature type="compositionally biased region" description="Polar residues" evidence="7">
    <location>
        <begin position="1043"/>
        <end position="1053"/>
    </location>
</feature>
<dbReference type="GO" id="GO:0005524">
    <property type="term" value="F:ATP binding"/>
    <property type="evidence" value="ECO:0007669"/>
    <property type="project" value="UniProtKB-UniRule"/>
</dbReference>
<protein>
    <submittedName>
        <fullName evidence="9">Serine threonine protein kinase CMGC group</fullName>
        <ecNumber evidence="9">2.7.12.1</ecNumber>
    </submittedName>
</protein>
<dbReference type="SUPFAM" id="SSF56112">
    <property type="entry name" value="Protein kinase-like (PK-like)"/>
    <property type="match status" value="1"/>
</dbReference>
<dbReference type="GO" id="GO:0004674">
    <property type="term" value="F:protein serine/threonine kinase activity"/>
    <property type="evidence" value="ECO:0007669"/>
    <property type="project" value="UniProtKB-KW"/>
</dbReference>
<evidence type="ECO:0000256" key="7">
    <source>
        <dbReference type="SAM" id="MobiDB-lite"/>
    </source>
</evidence>
<dbReference type="CDD" id="cd14134">
    <property type="entry name" value="PKc_CLK"/>
    <property type="match status" value="1"/>
</dbReference>
<keyword evidence="5 6" id="KW-0067">ATP-binding</keyword>
<feature type="region of interest" description="Disordered" evidence="7">
    <location>
        <begin position="728"/>
        <end position="819"/>
    </location>
</feature>
<dbReference type="EC" id="2.7.12.1" evidence="9"/>
<feature type="region of interest" description="Disordered" evidence="7">
    <location>
        <begin position="992"/>
        <end position="1018"/>
    </location>
</feature>
<dbReference type="GO" id="GO:0043484">
    <property type="term" value="P:regulation of RNA splicing"/>
    <property type="evidence" value="ECO:0007669"/>
    <property type="project" value="TreeGrafter"/>
</dbReference>
<dbReference type="SMART" id="SM00220">
    <property type="entry name" value="S_TKc"/>
    <property type="match status" value="1"/>
</dbReference>
<evidence type="ECO:0000256" key="6">
    <source>
        <dbReference type="PROSITE-ProRule" id="PRU10141"/>
    </source>
</evidence>
<dbReference type="InterPro" id="IPR008271">
    <property type="entry name" value="Ser/Thr_kinase_AS"/>
</dbReference>
<gene>
    <name evidence="9" type="primary">LKH1</name>
    <name evidence="9" type="ORF">H4R34_002319</name>
</gene>
<feature type="binding site" evidence="6">
    <location>
        <position position="346"/>
    </location>
    <ligand>
        <name>ATP</name>
        <dbReference type="ChEBI" id="CHEBI:30616"/>
    </ligand>
</feature>
<keyword evidence="2 9" id="KW-0808">Transferase</keyword>
<evidence type="ECO:0000256" key="2">
    <source>
        <dbReference type="ARBA" id="ARBA00022679"/>
    </source>
</evidence>
<feature type="region of interest" description="Disordered" evidence="7">
    <location>
        <begin position="655"/>
        <end position="685"/>
    </location>
</feature>
<keyword evidence="3 6" id="KW-0547">Nucleotide-binding</keyword>
<dbReference type="PANTHER" id="PTHR45646">
    <property type="entry name" value="SERINE/THREONINE-PROTEIN KINASE DOA-RELATED"/>
    <property type="match status" value="1"/>
</dbReference>
<feature type="compositionally biased region" description="Polar residues" evidence="7">
    <location>
        <begin position="756"/>
        <end position="769"/>
    </location>
</feature>
<dbReference type="Proteomes" id="UP001151582">
    <property type="component" value="Unassembled WGS sequence"/>
</dbReference>
<comment type="caution">
    <text evidence="9">The sequence shown here is derived from an EMBL/GenBank/DDBJ whole genome shotgun (WGS) entry which is preliminary data.</text>
</comment>
<evidence type="ECO:0000313" key="10">
    <source>
        <dbReference type="Proteomes" id="UP001151582"/>
    </source>
</evidence>
<dbReference type="InterPro" id="IPR051175">
    <property type="entry name" value="CLK_kinases"/>
</dbReference>
<dbReference type="InterPro" id="IPR011009">
    <property type="entry name" value="Kinase-like_dom_sf"/>
</dbReference>
<dbReference type="EMBL" id="JANBQB010000152">
    <property type="protein sequence ID" value="KAJ1980804.1"/>
    <property type="molecule type" value="Genomic_DNA"/>
</dbReference>
<dbReference type="AlphaFoldDB" id="A0A9W8EE68"/>
<feature type="compositionally biased region" description="Polar residues" evidence="7">
    <location>
        <begin position="1156"/>
        <end position="1167"/>
    </location>
</feature>
<feature type="domain" description="Protein kinase" evidence="8">
    <location>
        <begin position="317"/>
        <end position="638"/>
    </location>
</feature>
<evidence type="ECO:0000256" key="1">
    <source>
        <dbReference type="ARBA" id="ARBA00022527"/>
    </source>
</evidence>
<accession>A0A9W8EE68</accession>
<dbReference type="PROSITE" id="PS00107">
    <property type="entry name" value="PROTEIN_KINASE_ATP"/>
    <property type="match status" value="1"/>
</dbReference>
<dbReference type="InterPro" id="IPR000719">
    <property type="entry name" value="Prot_kinase_dom"/>
</dbReference>
<feature type="region of interest" description="Disordered" evidence="7">
    <location>
        <begin position="151"/>
        <end position="252"/>
    </location>
</feature>
<dbReference type="GO" id="GO:0004712">
    <property type="term" value="F:protein serine/threonine/tyrosine kinase activity"/>
    <property type="evidence" value="ECO:0007669"/>
    <property type="project" value="UniProtKB-EC"/>
</dbReference>
<evidence type="ECO:0000259" key="8">
    <source>
        <dbReference type="PROSITE" id="PS50011"/>
    </source>
</evidence>
<feature type="compositionally biased region" description="Low complexity" evidence="7">
    <location>
        <begin position="662"/>
        <end position="678"/>
    </location>
</feature>
<feature type="compositionally biased region" description="Polar residues" evidence="7">
    <location>
        <begin position="997"/>
        <end position="1006"/>
    </location>
</feature>
<keyword evidence="1" id="KW-0723">Serine/threonine-protein kinase</keyword>
<feature type="compositionally biased region" description="Polar residues" evidence="7">
    <location>
        <begin position="207"/>
        <end position="218"/>
    </location>
</feature>
<evidence type="ECO:0000256" key="3">
    <source>
        <dbReference type="ARBA" id="ARBA00022741"/>
    </source>
</evidence>
<feature type="region of interest" description="Disordered" evidence="7">
    <location>
        <begin position="1"/>
        <end position="21"/>
    </location>
</feature>
<evidence type="ECO:0000256" key="4">
    <source>
        <dbReference type="ARBA" id="ARBA00022777"/>
    </source>
</evidence>
<evidence type="ECO:0000313" key="9">
    <source>
        <dbReference type="EMBL" id="KAJ1980804.1"/>
    </source>
</evidence>
<feature type="compositionally biased region" description="Polar residues" evidence="7">
    <location>
        <begin position="786"/>
        <end position="807"/>
    </location>
</feature>
<dbReference type="Pfam" id="PF00069">
    <property type="entry name" value="Pkinase"/>
    <property type="match status" value="1"/>
</dbReference>
<name>A0A9W8EE68_9FUNG</name>
<dbReference type="PROSITE" id="PS00108">
    <property type="entry name" value="PROTEIN_KINASE_ST"/>
    <property type="match status" value="1"/>
</dbReference>
<dbReference type="Gene3D" id="1.10.510.10">
    <property type="entry name" value="Transferase(Phosphotransferase) domain 1"/>
    <property type="match status" value="1"/>
</dbReference>
<dbReference type="PANTHER" id="PTHR45646:SF11">
    <property type="entry name" value="SERINE_THREONINE-PROTEIN KINASE DOA"/>
    <property type="match status" value="1"/>
</dbReference>
<dbReference type="InterPro" id="IPR017441">
    <property type="entry name" value="Protein_kinase_ATP_BS"/>
</dbReference>
<dbReference type="OrthoDB" id="283111at2759"/>
<feature type="region of interest" description="Disordered" evidence="7">
    <location>
        <begin position="1036"/>
        <end position="1084"/>
    </location>
</feature>